<protein>
    <recommendedName>
        <fullName evidence="8">Probable membrane transporter protein</fullName>
    </recommendedName>
</protein>
<feature type="transmembrane region" description="Helical" evidence="8">
    <location>
        <begin position="222"/>
        <end position="241"/>
    </location>
</feature>
<dbReference type="AlphaFoldDB" id="A0A930VH24"/>
<dbReference type="InterPro" id="IPR052017">
    <property type="entry name" value="TSUP"/>
</dbReference>
<feature type="transmembrane region" description="Helical" evidence="8">
    <location>
        <begin position="191"/>
        <end position="210"/>
    </location>
</feature>
<dbReference type="RefSeq" id="WP_194706986.1">
    <property type="nucleotide sequence ID" value="NZ_JADKPN010000006.1"/>
</dbReference>
<evidence type="ECO:0000256" key="6">
    <source>
        <dbReference type="ARBA" id="ARBA00022989"/>
    </source>
</evidence>
<evidence type="ECO:0000256" key="8">
    <source>
        <dbReference type="RuleBase" id="RU363041"/>
    </source>
</evidence>
<dbReference type="GO" id="GO:0005886">
    <property type="term" value="C:plasma membrane"/>
    <property type="evidence" value="ECO:0007669"/>
    <property type="project" value="UniProtKB-SubCell"/>
</dbReference>
<dbReference type="PANTHER" id="PTHR30269:SF37">
    <property type="entry name" value="MEMBRANE TRANSPORTER PROTEIN"/>
    <property type="match status" value="1"/>
</dbReference>
<feature type="transmembrane region" description="Helical" evidence="8">
    <location>
        <begin position="7"/>
        <end position="39"/>
    </location>
</feature>
<keyword evidence="7 8" id="KW-0472">Membrane</keyword>
<feature type="transmembrane region" description="Helical" evidence="8">
    <location>
        <begin position="128"/>
        <end position="151"/>
    </location>
</feature>
<keyword evidence="3" id="KW-0813">Transport</keyword>
<keyword evidence="5 8" id="KW-0812">Transmembrane</keyword>
<evidence type="ECO:0000313" key="9">
    <source>
        <dbReference type="EMBL" id="MBF4763795.1"/>
    </source>
</evidence>
<evidence type="ECO:0000256" key="1">
    <source>
        <dbReference type="ARBA" id="ARBA00004651"/>
    </source>
</evidence>
<reference evidence="9" key="1">
    <citation type="submission" date="2020-11" db="EMBL/GenBank/DDBJ databases">
        <title>Nocardioides sp. nov., isolated from Soil of Cynanchum wilfordii Hemsley rhizosphere.</title>
        <authorList>
            <person name="Lee J.-S."/>
            <person name="Suh M.K."/>
            <person name="Kim J.-S."/>
        </authorList>
    </citation>
    <scope>NUCLEOTIDE SEQUENCE</scope>
    <source>
        <strain evidence="9">KCTC 19275</strain>
    </source>
</reference>
<proteinExistence type="inferred from homology"/>
<evidence type="ECO:0000256" key="3">
    <source>
        <dbReference type="ARBA" id="ARBA00022448"/>
    </source>
</evidence>
<comment type="caution">
    <text evidence="9">The sequence shown here is derived from an EMBL/GenBank/DDBJ whole genome shotgun (WGS) entry which is preliminary data.</text>
</comment>
<dbReference type="EMBL" id="JADKPN010000006">
    <property type="protein sequence ID" value="MBF4763795.1"/>
    <property type="molecule type" value="Genomic_DNA"/>
</dbReference>
<evidence type="ECO:0000256" key="2">
    <source>
        <dbReference type="ARBA" id="ARBA00009142"/>
    </source>
</evidence>
<sequence>MPDPTLGLVLLLGGAVLVGAVVQGSVGFGIVVVAAPFVIWAAPELMPGSMLICGFVMPLLHLVSRWREVDGSSLRSALAGRLLLTPVGVWVVAVSSPRLIALLVGVLVLVVALVSAYAPAFEARPRNLFVAGMLTGVSGTSAAVGGPFVAMTLQHEDPATIRATLAAFFTVGSMASLLGLVVAGELTGSQVRWGAILVPFLVVGFVLAGPVTRRLEGNRMRVAMLVFCLVSGASIILRAALG</sequence>
<feature type="transmembrane region" description="Helical" evidence="8">
    <location>
        <begin position="45"/>
        <end position="64"/>
    </location>
</feature>
<dbReference type="PANTHER" id="PTHR30269">
    <property type="entry name" value="TRANSMEMBRANE PROTEIN YFCA"/>
    <property type="match status" value="1"/>
</dbReference>
<dbReference type="Proteomes" id="UP000640489">
    <property type="component" value="Unassembled WGS sequence"/>
</dbReference>
<feature type="transmembrane region" description="Helical" evidence="8">
    <location>
        <begin position="163"/>
        <end position="184"/>
    </location>
</feature>
<accession>A0A930VH24</accession>
<dbReference type="InterPro" id="IPR002781">
    <property type="entry name" value="TM_pro_TauE-like"/>
</dbReference>
<keyword evidence="4 8" id="KW-1003">Cell membrane</keyword>
<keyword evidence="10" id="KW-1185">Reference proteome</keyword>
<comment type="similarity">
    <text evidence="2 8">Belongs to the 4-toluene sulfonate uptake permease (TSUP) (TC 2.A.102) family.</text>
</comment>
<feature type="transmembrane region" description="Helical" evidence="8">
    <location>
        <begin position="76"/>
        <end position="93"/>
    </location>
</feature>
<feature type="transmembrane region" description="Helical" evidence="8">
    <location>
        <begin position="99"/>
        <end position="121"/>
    </location>
</feature>
<gene>
    <name evidence="9" type="ORF">ISU07_11725</name>
</gene>
<name>A0A930VH24_9ACTN</name>
<evidence type="ECO:0000256" key="4">
    <source>
        <dbReference type="ARBA" id="ARBA00022475"/>
    </source>
</evidence>
<evidence type="ECO:0000256" key="7">
    <source>
        <dbReference type="ARBA" id="ARBA00023136"/>
    </source>
</evidence>
<dbReference type="Pfam" id="PF01925">
    <property type="entry name" value="TauE"/>
    <property type="match status" value="1"/>
</dbReference>
<comment type="subcellular location">
    <subcellularLocation>
        <location evidence="1 8">Cell membrane</location>
        <topology evidence="1 8">Multi-pass membrane protein</topology>
    </subcellularLocation>
</comment>
<organism evidence="9 10">
    <name type="scientific">Nocardioides islandensis</name>
    <dbReference type="NCBI Taxonomy" id="433663"/>
    <lineage>
        <taxon>Bacteria</taxon>
        <taxon>Bacillati</taxon>
        <taxon>Actinomycetota</taxon>
        <taxon>Actinomycetes</taxon>
        <taxon>Propionibacteriales</taxon>
        <taxon>Nocardioidaceae</taxon>
        <taxon>Nocardioides</taxon>
    </lineage>
</organism>
<evidence type="ECO:0000256" key="5">
    <source>
        <dbReference type="ARBA" id="ARBA00022692"/>
    </source>
</evidence>
<evidence type="ECO:0000313" key="10">
    <source>
        <dbReference type="Proteomes" id="UP000640489"/>
    </source>
</evidence>
<keyword evidence="6 8" id="KW-1133">Transmembrane helix</keyword>